<reference evidence="4" key="1">
    <citation type="journal article" date="2014" name="Int. J. Syst. Evol. Microbiol.">
        <title>Complete genome sequence of Corynebacterium casei LMG S-19264T (=DSM 44701T), isolated from a smear-ripened cheese.</title>
        <authorList>
            <consortium name="US DOE Joint Genome Institute (JGI-PGF)"/>
            <person name="Walter F."/>
            <person name="Albersmeier A."/>
            <person name="Kalinowski J."/>
            <person name="Ruckert C."/>
        </authorList>
    </citation>
    <scope>NUCLEOTIDE SEQUENCE</scope>
    <source>
        <strain evidence="4">CGMCC 4.5737</strain>
    </source>
</reference>
<reference evidence="4" key="2">
    <citation type="submission" date="2020-09" db="EMBL/GenBank/DDBJ databases">
        <authorList>
            <person name="Sun Q."/>
            <person name="Zhou Y."/>
        </authorList>
    </citation>
    <scope>NUCLEOTIDE SEQUENCE</scope>
    <source>
        <strain evidence="4">CGMCC 4.5737</strain>
    </source>
</reference>
<comment type="caution">
    <text evidence="4">The sequence shown here is derived from an EMBL/GenBank/DDBJ whole genome shotgun (WGS) entry which is preliminary data.</text>
</comment>
<organism evidence="4 5">
    <name type="scientific">Longimycelium tulufanense</name>
    <dbReference type="NCBI Taxonomy" id="907463"/>
    <lineage>
        <taxon>Bacteria</taxon>
        <taxon>Bacillati</taxon>
        <taxon>Actinomycetota</taxon>
        <taxon>Actinomycetes</taxon>
        <taxon>Pseudonocardiales</taxon>
        <taxon>Pseudonocardiaceae</taxon>
        <taxon>Longimycelium</taxon>
    </lineage>
</organism>
<evidence type="ECO:0000256" key="1">
    <source>
        <dbReference type="SAM" id="MobiDB-lite"/>
    </source>
</evidence>
<dbReference type="PROSITE" id="PS51677">
    <property type="entry name" value="NODB"/>
    <property type="match status" value="1"/>
</dbReference>
<dbReference type="GO" id="GO:0005975">
    <property type="term" value="P:carbohydrate metabolic process"/>
    <property type="evidence" value="ECO:0007669"/>
    <property type="project" value="InterPro"/>
</dbReference>
<evidence type="ECO:0000256" key="2">
    <source>
        <dbReference type="SAM" id="SignalP"/>
    </source>
</evidence>
<protein>
    <submittedName>
        <fullName evidence="4">Chitooligosaccharide deacetylase</fullName>
    </submittedName>
</protein>
<dbReference type="AlphaFoldDB" id="A0A8J3C6B0"/>
<gene>
    <name evidence="4" type="ORF">GCM10012275_07370</name>
</gene>
<dbReference type="RefSeq" id="WP_189053814.1">
    <property type="nucleotide sequence ID" value="NZ_BMMK01000002.1"/>
</dbReference>
<dbReference type="InterPro" id="IPR050248">
    <property type="entry name" value="Polysacc_deacetylase_ArnD"/>
</dbReference>
<dbReference type="PANTHER" id="PTHR10587:SF134">
    <property type="entry name" value="SECRETED PROTEIN"/>
    <property type="match status" value="1"/>
</dbReference>
<dbReference type="PANTHER" id="PTHR10587">
    <property type="entry name" value="GLYCOSYL TRANSFERASE-RELATED"/>
    <property type="match status" value="1"/>
</dbReference>
<proteinExistence type="predicted"/>
<evidence type="ECO:0000313" key="4">
    <source>
        <dbReference type="EMBL" id="GGM39017.1"/>
    </source>
</evidence>
<feature type="region of interest" description="Disordered" evidence="1">
    <location>
        <begin position="25"/>
        <end position="54"/>
    </location>
</feature>
<feature type="signal peptide" evidence="2">
    <location>
        <begin position="1"/>
        <end position="19"/>
    </location>
</feature>
<accession>A0A8J3C6B0</accession>
<dbReference type="EMBL" id="BMMK01000002">
    <property type="protein sequence ID" value="GGM39017.1"/>
    <property type="molecule type" value="Genomic_DNA"/>
</dbReference>
<keyword evidence="2" id="KW-0732">Signal</keyword>
<sequence length="262" mass="28968">MRRLTRCLPGFLAVLVLLAGGGTAVRGESGPDPDEVTTVSAGAPPSHSGQPDPFQAYPVGRKQAEAPPKQDGKVGLVTRIKTDKPVMFVTVDDGIVRDPKMIDLIRDSKVRPALFLTEQYVRQDPKFFRKLREVGATIENHTLTHPDLAGMTYGDQRREICETADKYRPLYGERPQLLRPPYGSYDDTTLRVAADCGMKAAVNWTALVEDGQLRFQGIADQLYPGDIVLMHFTENFEQDLKAVLDQAKQDGLTPASLRDFLG</sequence>
<dbReference type="InterPro" id="IPR011330">
    <property type="entry name" value="Glyco_hydro/deAcase_b/a-brl"/>
</dbReference>
<keyword evidence="5" id="KW-1185">Reference proteome</keyword>
<dbReference type="SUPFAM" id="SSF88713">
    <property type="entry name" value="Glycoside hydrolase/deacetylase"/>
    <property type="match status" value="1"/>
</dbReference>
<dbReference type="Gene3D" id="3.20.20.370">
    <property type="entry name" value="Glycoside hydrolase/deacetylase"/>
    <property type="match status" value="1"/>
</dbReference>
<dbReference type="CDD" id="cd10917">
    <property type="entry name" value="CE4_NodB_like_6s_7s"/>
    <property type="match status" value="1"/>
</dbReference>
<feature type="domain" description="NodB homology" evidence="3">
    <location>
        <begin position="85"/>
        <end position="255"/>
    </location>
</feature>
<dbReference type="InterPro" id="IPR002509">
    <property type="entry name" value="NODB_dom"/>
</dbReference>
<evidence type="ECO:0000259" key="3">
    <source>
        <dbReference type="PROSITE" id="PS51677"/>
    </source>
</evidence>
<dbReference type="Proteomes" id="UP000637578">
    <property type="component" value="Unassembled WGS sequence"/>
</dbReference>
<dbReference type="Pfam" id="PF01522">
    <property type="entry name" value="Polysacc_deac_1"/>
    <property type="match status" value="1"/>
</dbReference>
<name>A0A8J3C6B0_9PSEU</name>
<feature type="chain" id="PRO_5038536397" evidence="2">
    <location>
        <begin position="20"/>
        <end position="262"/>
    </location>
</feature>
<evidence type="ECO:0000313" key="5">
    <source>
        <dbReference type="Proteomes" id="UP000637578"/>
    </source>
</evidence>
<dbReference type="GO" id="GO:0016810">
    <property type="term" value="F:hydrolase activity, acting on carbon-nitrogen (but not peptide) bonds"/>
    <property type="evidence" value="ECO:0007669"/>
    <property type="project" value="InterPro"/>
</dbReference>